<dbReference type="HOGENOM" id="CLU_012066_2_0_1"/>
<dbReference type="EMBL" id="DS547138">
    <property type="protein sequence ID" value="EDR01448.1"/>
    <property type="molecule type" value="Genomic_DNA"/>
</dbReference>
<dbReference type="GeneID" id="6083545"/>
<feature type="domain" description="DUF4246" evidence="2">
    <location>
        <begin position="63"/>
        <end position="494"/>
    </location>
</feature>
<evidence type="ECO:0000256" key="1">
    <source>
        <dbReference type="SAM" id="MobiDB-lite"/>
    </source>
</evidence>
<dbReference type="Pfam" id="PF14033">
    <property type="entry name" value="DUF4246"/>
    <property type="match status" value="1"/>
</dbReference>
<dbReference type="KEGG" id="lbc:LACBIDRAFT_333174"/>
<keyword evidence="4" id="KW-1185">Reference proteome</keyword>
<organism evidence="4">
    <name type="scientific">Laccaria bicolor (strain S238N-H82 / ATCC MYA-4686)</name>
    <name type="common">Bicoloured deceiver</name>
    <name type="synonym">Laccaria laccata var. bicolor</name>
    <dbReference type="NCBI Taxonomy" id="486041"/>
    <lineage>
        <taxon>Eukaryota</taxon>
        <taxon>Fungi</taxon>
        <taxon>Dikarya</taxon>
        <taxon>Basidiomycota</taxon>
        <taxon>Agaricomycotina</taxon>
        <taxon>Agaricomycetes</taxon>
        <taxon>Agaricomycetidae</taxon>
        <taxon>Agaricales</taxon>
        <taxon>Agaricineae</taxon>
        <taxon>Hydnangiaceae</taxon>
        <taxon>Laccaria</taxon>
    </lineage>
</organism>
<evidence type="ECO:0000259" key="2">
    <source>
        <dbReference type="Pfam" id="PF14033"/>
    </source>
</evidence>
<protein>
    <submittedName>
        <fullName evidence="3">Predicted protein</fullName>
    </submittedName>
</protein>
<feature type="region of interest" description="Disordered" evidence="1">
    <location>
        <begin position="283"/>
        <end position="304"/>
    </location>
</feature>
<accession>B0DV47</accession>
<dbReference type="PANTHER" id="PTHR33119:SF1">
    <property type="entry name" value="FE2OG DIOXYGENASE DOMAIN-CONTAINING PROTEIN"/>
    <property type="match status" value="1"/>
</dbReference>
<dbReference type="AlphaFoldDB" id="B0DV47"/>
<evidence type="ECO:0000313" key="3">
    <source>
        <dbReference type="EMBL" id="EDR01448.1"/>
    </source>
</evidence>
<dbReference type="InterPro" id="IPR025340">
    <property type="entry name" value="DUF4246"/>
</dbReference>
<dbReference type="Proteomes" id="UP000001194">
    <property type="component" value="Unassembled WGS sequence"/>
</dbReference>
<sequence>MPYSFGKAKPTFTQANGFDTDIPGIDQPLSYEPELCHCQIFDDAIRSRWKAEALAAPGRDVTERMAEWCMEELKYKATRFGGMPGGAIKVYNGDVVKSDTAVPHSIKAKLQVAVRPLEDVPSWEKDWHPGSDEKVLNLVHPRLFPVVYGRTRALGNGKGFAMLENCIARCGEGDVLEEQELSGDRYSLDYQWLPCEVDISGDDGRSRITSYINNLHPGKDKHLYPIIEEIITASIPLWNIALAPLPYLWYDEHQPQNIDDYDPIPPDGRDVIFRIPYYEVVYDPDPGNAPETEGPQRLEGEDDPWSQSYWDRRQRWIQTTRKIIVKLANIELTPEKPECSGGKWHVEGQLMRVPVSLIFYGVQRFQNEHICATALYYYSSTNIPPSSLAFRQHTNGLIYGRIASRQHQHDWLFEVFGCHQCGSMFQNVGGVDTREGRLLTFPNILQHQVQPFELVDRTKPGHRKILALFLVDPNIKIISSANVPCQRKDWWREEIGSGFGALLPREVGDIVFEGVDEFPTSAKPGTGVTKK</sequence>
<dbReference type="InterPro" id="IPR049192">
    <property type="entry name" value="DUF4246_C"/>
</dbReference>
<dbReference type="PANTHER" id="PTHR33119">
    <property type="entry name" value="IFI3P"/>
    <property type="match status" value="1"/>
</dbReference>
<name>B0DV47_LACBS</name>
<gene>
    <name evidence="3" type="ORF">LACBIDRAFT_333174</name>
</gene>
<dbReference type="InParanoid" id="B0DV47"/>
<evidence type="ECO:0000313" key="4">
    <source>
        <dbReference type="Proteomes" id="UP000001194"/>
    </source>
</evidence>
<proteinExistence type="predicted"/>
<dbReference type="OrthoDB" id="415532at2759"/>
<reference evidence="3 4" key="1">
    <citation type="journal article" date="2008" name="Nature">
        <title>The genome of Laccaria bicolor provides insights into mycorrhizal symbiosis.</title>
        <authorList>
            <person name="Martin F."/>
            <person name="Aerts A."/>
            <person name="Ahren D."/>
            <person name="Brun A."/>
            <person name="Danchin E.G.J."/>
            <person name="Duchaussoy F."/>
            <person name="Gibon J."/>
            <person name="Kohler A."/>
            <person name="Lindquist E."/>
            <person name="Pereda V."/>
            <person name="Salamov A."/>
            <person name="Shapiro H.J."/>
            <person name="Wuyts J."/>
            <person name="Blaudez D."/>
            <person name="Buee M."/>
            <person name="Brokstein P."/>
            <person name="Canbaeck B."/>
            <person name="Cohen D."/>
            <person name="Courty P.E."/>
            <person name="Coutinho P.M."/>
            <person name="Delaruelle C."/>
            <person name="Detter J.C."/>
            <person name="Deveau A."/>
            <person name="DiFazio S."/>
            <person name="Duplessis S."/>
            <person name="Fraissinet-Tachet L."/>
            <person name="Lucic E."/>
            <person name="Frey-Klett P."/>
            <person name="Fourrey C."/>
            <person name="Feussner I."/>
            <person name="Gay G."/>
            <person name="Grimwood J."/>
            <person name="Hoegger P.J."/>
            <person name="Jain P."/>
            <person name="Kilaru S."/>
            <person name="Labbe J."/>
            <person name="Lin Y.C."/>
            <person name="Legue V."/>
            <person name="Le Tacon F."/>
            <person name="Marmeisse R."/>
            <person name="Melayah D."/>
            <person name="Montanini B."/>
            <person name="Muratet M."/>
            <person name="Nehls U."/>
            <person name="Niculita-Hirzel H."/>
            <person name="Oudot-Le Secq M.P."/>
            <person name="Peter M."/>
            <person name="Quesneville H."/>
            <person name="Rajashekar B."/>
            <person name="Reich M."/>
            <person name="Rouhier N."/>
            <person name="Schmutz J."/>
            <person name="Yin T."/>
            <person name="Chalot M."/>
            <person name="Henrissat B."/>
            <person name="Kuees U."/>
            <person name="Lucas S."/>
            <person name="Van de Peer Y."/>
            <person name="Podila G.K."/>
            <person name="Polle A."/>
            <person name="Pukkila P.J."/>
            <person name="Richardson P.M."/>
            <person name="Rouze P."/>
            <person name="Sanders I.R."/>
            <person name="Stajich J.E."/>
            <person name="Tunlid A."/>
            <person name="Tuskan G."/>
            <person name="Grigoriev I.V."/>
        </authorList>
    </citation>
    <scope>NUCLEOTIDE SEQUENCE [LARGE SCALE GENOMIC DNA]</scope>
    <source>
        <strain evidence="4">S238N-H82 / ATCC MYA-4686</strain>
    </source>
</reference>
<dbReference type="RefSeq" id="XP_001887800.1">
    <property type="nucleotide sequence ID" value="XM_001887765.1"/>
</dbReference>